<accession>A0A1X9NEM7</accession>
<reference evidence="2 3" key="1">
    <citation type="submission" date="2016-11" db="EMBL/GenBank/DDBJ databases">
        <title>Trade-off between light-utilization and light-protection in marine flavobacteria.</title>
        <authorList>
            <person name="Kumagai Y."/>
        </authorList>
    </citation>
    <scope>NUCLEOTIDE SEQUENCE [LARGE SCALE GENOMIC DNA]</scope>
    <source>
        <strain evidence="2 3">NBRC 107125</strain>
    </source>
</reference>
<organism evidence="2 3">
    <name type="scientific">Oceanicoccus sagamiensis</name>
    <dbReference type="NCBI Taxonomy" id="716816"/>
    <lineage>
        <taxon>Bacteria</taxon>
        <taxon>Pseudomonadati</taxon>
        <taxon>Pseudomonadota</taxon>
        <taxon>Gammaproteobacteria</taxon>
        <taxon>Cellvibrionales</taxon>
        <taxon>Spongiibacteraceae</taxon>
        <taxon>Oceanicoccus</taxon>
    </lineage>
</organism>
<feature type="transmembrane region" description="Helical" evidence="1">
    <location>
        <begin position="142"/>
        <end position="161"/>
    </location>
</feature>
<dbReference type="Proteomes" id="UP000193450">
    <property type="component" value="Chromosome"/>
</dbReference>
<evidence type="ECO:0000313" key="2">
    <source>
        <dbReference type="EMBL" id="ARN74335.1"/>
    </source>
</evidence>
<dbReference type="AlphaFoldDB" id="A0A1X9NEM7"/>
<evidence type="ECO:0000313" key="3">
    <source>
        <dbReference type="Proteomes" id="UP000193450"/>
    </source>
</evidence>
<protein>
    <submittedName>
        <fullName evidence="2">Uncharacterized protein</fullName>
    </submittedName>
</protein>
<name>A0A1X9NEM7_9GAMM</name>
<keyword evidence="1" id="KW-1133">Transmembrane helix</keyword>
<proteinExistence type="predicted"/>
<feature type="transmembrane region" description="Helical" evidence="1">
    <location>
        <begin position="203"/>
        <end position="236"/>
    </location>
</feature>
<dbReference type="STRING" id="716816.BST96_09485"/>
<dbReference type="EMBL" id="CP019343">
    <property type="protein sequence ID" value="ARN74335.1"/>
    <property type="molecule type" value="Genomic_DNA"/>
</dbReference>
<keyword evidence="1" id="KW-0472">Membrane</keyword>
<keyword evidence="1" id="KW-0812">Transmembrane</keyword>
<keyword evidence="3" id="KW-1185">Reference proteome</keyword>
<sequence length="257" mass="27151">MDMDSMKFNTECKDNCLEKWRDYNQQMGATYSAYEHLIPEQLFSTEDEPVGGISAVKALAIASQQGQRIYTFTEDNLSYLSDLTVDQGTKDEIQAQVNNGMVATVHQHPITYAGWTGTGYTIVHPETGAGSYKISGGSDGSIVIAVLSALTNIAATGFSIASTGLKVLAKLESLAVVARHFSAIGVLVSVLDAAGSGCSVSELLGVILVGLLPFLVSLALATVILGPIIILLINILVSQLAGLLQDALIGRCNRSDN</sequence>
<gene>
    <name evidence="2" type="ORF">BST96_09485</name>
</gene>
<evidence type="ECO:0000256" key="1">
    <source>
        <dbReference type="SAM" id="Phobius"/>
    </source>
</evidence>
<dbReference type="KEGG" id="osg:BST96_09485"/>